<evidence type="ECO:0000313" key="2">
    <source>
        <dbReference type="Proteomes" id="UP001632038"/>
    </source>
</evidence>
<accession>A0ABD3C388</accession>
<sequence length="35" mass="3779">MNPDVVKTGMLPSPGIVKVVCQSLKEFKVRESFGG</sequence>
<organism evidence="1 2">
    <name type="scientific">Castilleja foliolosa</name>
    <dbReference type="NCBI Taxonomy" id="1961234"/>
    <lineage>
        <taxon>Eukaryota</taxon>
        <taxon>Viridiplantae</taxon>
        <taxon>Streptophyta</taxon>
        <taxon>Embryophyta</taxon>
        <taxon>Tracheophyta</taxon>
        <taxon>Spermatophyta</taxon>
        <taxon>Magnoliopsida</taxon>
        <taxon>eudicotyledons</taxon>
        <taxon>Gunneridae</taxon>
        <taxon>Pentapetalae</taxon>
        <taxon>asterids</taxon>
        <taxon>lamiids</taxon>
        <taxon>Lamiales</taxon>
        <taxon>Orobanchaceae</taxon>
        <taxon>Pedicularideae</taxon>
        <taxon>Castillejinae</taxon>
        <taxon>Castilleja</taxon>
    </lineage>
</organism>
<dbReference type="AlphaFoldDB" id="A0ABD3C388"/>
<gene>
    <name evidence="1" type="ORF">CASFOL_033046</name>
</gene>
<keyword evidence="2" id="KW-1185">Reference proteome</keyword>
<reference evidence="2" key="1">
    <citation type="journal article" date="2024" name="IScience">
        <title>Strigolactones Initiate the Formation of Haustorium-like Structures in Castilleja.</title>
        <authorList>
            <person name="Buerger M."/>
            <person name="Peterson D."/>
            <person name="Chory J."/>
        </authorList>
    </citation>
    <scope>NUCLEOTIDE SEQUENCE [LARGE SCALE GENOMIC DNA]</scope>
</reference>
<evidence type="ECO:0000313" key="1">
    <source>
        <dbReference type="EMBL" id="KAL3624230.1"/>
    </source>
</evidence>
<comment type="caution">
    <text evidence="1">The sequence shown here is derived from an EMBL/GenBank/DDBJ whole genome shotgun (WGS) entry which is preliminary data.</text>
</comment>
<name>A0ABD3C388_9LAMI</name>
<dbReference type="EMBL" id="JAVIJP010000054">
    <property type="protein sequence ID" value="KAL3624230.1"/>
    <property type="molecule type" value="Genomic_DNA"/>
</dbReference>
<protein>
    <submittedName>
        <fullName evidence="1">Uncharacterized protein</fullName>
    </submittedName>
</protein>
<proteinExistence type="predicted"/>
<dbReference type="Proteomes" id="UP001632038">
    <property type="component" value="Unassembled WGS sequence"/>
</dbReference>